<comment type="subunit">
    <text evidence="7">The Tat system comprises two distinct complexes: a TatABC complex, containing multiple copies of TatA, TatB and TatC subunits, and a separate TatA complex, containing only TatA subunits. Substrates initially bind to the TatABC complex, which probably triggers association of the separate TatA complex to form the active translocon.</text>
</comment>
<keyword evidence="6 7" id="KW-0472">Membrane</keyword>
<evidence type="ECO:0000313" key="9">
    <source>
        <dbReference type="Proteomes" id="UP001501195"/>
    </source>
</evidence>
<keyword evidence="2 7" id="KW-0812">Transmembrane</keyword>
<dbReference type="HAMAP" id="MF_00902">
    <property type="entry name" value="TatC"/>
    <property type="match status" value="1"/>
</dbReference>
<dbReference type="RefSeq" id="WP_345710422.1">
    <property type="nucleotide sequence ID" value="NZ_BAABIL010000011.1"/>
</dbReference>
<dbReference type="PANTHER" id="PTHR30371:SF0">
    <property type="entry name" value="SEC-INDEPENDENT PROTEIN TRANSLOCASE PROTEIN TATC, CHLOROPLASTIC-RELATED"/>
    <property type="match status" value="1"/>
</dbReference>
<feature type="transmembrane region" description="Helical" evidence="7">
    <location>
        <begin position="31"/>
        <end position="49"/>
    </location>
</feature>
<feature type="transmembrane region" description="Helical" evidence="7">
    <location>
        <begin position="215"/>
        <end position="232"/>
    </location>
</feature>
<accession>A0ABP9H4K5</accession>
<feature type="transmembrane region" description="Helical" evidence="7">
    <location>
        <begin position="130"/>
        <end position="152"/>
    </location>
</feature>
<evidence type="ECO:0000256" key="6">
    <source>
        <dbReference type="ARBA" id="ARBA00023136"/>
    </source>
</evidence>
<sequence>MAVPTLRRRPPRDPEGRMALSEHLRELRQRITRAGIALVLGSIAGWFLWGSSGSIGSFRGVYAYIQDPLVQAAAEKGIEASVNFGQIGSAFDFQLKGALWVGVLVSSPVWIYQIWAFITPGLTRKERRYAIGFISAAVPLFLAGVGVAWLVLPNAVEFLIDFTPTDGSNIINATDYLSFTMRILLAFGLAFLMPVVLVGLNFAHLLSGRAVLKQWRISVFLSFLFSAIITPTSDITTMLVLALPLLVLFAIATGICLLNDRRRARTSDEPDYSALDDDTASTL</sequence>
<comment type="subcellular location">
    <subcellularLocation>
        <location evidence="7">Cell membrane</location>
        <topology evidence="7">Multi-pass membrane protein</topology>
    </subcellularLocation>
    <subcellularLocation>
        <location evidence="1">Membrane</location>
        <topology evidence="1">Multi-pass membrane protein</topology>
    </subcellularLocation>
</comment>
<evidence type="ECO:0000256" key="1">
    <source>
        <dbReference type="ARBA" id="ARBA00004141"/>
    </source>
</evidence>
<dbReference type="EMBL" id="BAABIL010000011">
    <property type="protein sequence ID" value="GAA4961905.1"/>
    <property type="molecule type" value="Genomic_DNA"/>
</dbReference>
<evidence type="ECO:0000256" key="3">
    <source>
        <dbReference type="ARBA" id="ARBA00022927"/>
    </source>
</evidence>
<dbReference type="InterPro" id="IPR002033">
    <property type="entry name" value="TatC"/>
</dbReference>
<feature type="transmembrane region" description="Helical" evidence="7">
    <location>
        <begin position="98"/>
        <end position="118"/>
    </location>
</feature>
<keyword evidence="9" id="KW-1185">Reference proteome</keyword>
<dbReference type="Proteomes" id="UP001501195">
    <property type="component" value="Unassembled WGS sequence"/>
</dbReference>
<keyword evidence="3 7" id="KW-0653">Protein transport</keyword>
<keyword evidence="7" id="KW-1003">Cell membrane</keyword>
<proteinExistence type="inferred from homology"/>
<evidence type="ECO:0000256" key="2">
    <source>
        <dbReference type="ARBA" id="ARBA00022692"/>
    </source>
</evidence>
<feature type="transmembrane region" description="Helical" evidence="7">
    <location>
        <begin position="183"/>
        <end position="203"/>
    </location>
</feature>
<evidence type="ECO:0000256" key="5">
    <source>
        <dbReference type="ARBA" id="ARBA00023010"/>
    </source>
</evidence>
<reference evidence="9" key="1">
    <citation type="journal article" date="2019" name="Int. J. Syst. Evol. Microbiol.">
        <title>The Global Catalogue of Microorganisms (GCM) 10K type strain sequencing project: providing services to taxonomists for standard genome sequencing and annotation.</title>
        <authorList>
            <consortium name="The Broad Institute Genomics Platform"/>
            <consortium name="The Broad Institute Genome Sequencing Center for Infectious Disease"/>
            <person name="Wu L."/>
            <person name="Ma J."/>
        </authorList>
    </citation>
    <scope>NUCLEOTIDE SEQUENCE [LARGE SCALE GENOMIC DNA]</scope>
    <source>
        <strain evidence="9">JCM 18126</strain>
    </source>
</reference>
<protein>
    <recommendedName>
        <fullName evidence="7">Sec-independent protein translocase protein TatC</fullName>
    </recommendedName>
</protein>
<comment type="caution">
    <text evidence="8">The sequence shown here is derived from an EMBL/GenBank/DDBJ whole genome shotgun (WGS) entry which is preliminary data.</text>
</comment>
<dbReference type="PANTHER" id="PTHR30371">
    <property type="entry name" value="SEC-INDEPENDENT PROTEIN TRANSLOCASE PROTEIN TATC"/>
    <property type="match status" value="1"/>
</dbReference>
<organism evidence="8 9">
    <name type="scientific">Kineococcus glutinatus</name>
    <dbReference type="NCBI Taxonomy" id="1070872"/>
    <lineage>
        <taxon>Bacteria</taxon>
        <taxon>Bacillati</taxon>
        <taxon>Actinomycetota</taxon>
        <taxon>Actinomycetes</taxon>
        <taxon>Kineosporiales</taxon>
        <taxon>Kineosporiaceae</taxon>
        <taxon>Kineococcus</taxon>
    </lineage>
</organism>
<keyword evidence="7" id="KW-0813">Transport</keyword>
<feature type="transmembrane region" description="Helical" evidence="7">
    <location>
        <begin position="238"/>
        <end position="258"/>
    </location>
</feature>
<dbReference type="Pfam" id="PF00902">
    <property type="entry name" value="TatC"/>
    <property type="match status" value="1"/>
</dbReference>
<gene>
    <name evidence="7 8" type="primary">tatC</name>
    <name evidence="8" type="ORF">GCM10023225_01900</name>
</gene>
<comment type="function">
    <text evidence="7">Part of the twin-arginine translocation (Tat) system that transports large folded proteins containing a characteristic twin-arginine motif in their signal peptide across membranes. Together with TatB, TatC is part of a receptor directly interacting with Tat signal peptides.</text>
</comment>
<dbReference type="NCBIfam" id="TIGR00945">
    <property type="entry name" value="tatC"/>
    <property type="match status" value="1"/>
</dbReference>
<evidence type="ECO:0000256" key="7">
    <source>
        <dbReference type="HAMAP-Rule" id="MF_00902"/>
    </source>
</evidence>
<name>A0ABP9H4K5_9ACTN</name>
<evidence type="ECO:0000256" key="4">
    <source>
        <dbReference type="ARBA" id="ARBA00022989"/>
    </source>
</evidence>
<evidence type="ECO:0000313" key="8">
    <source>
        <dbReference type="EMBL" id="GAA4961905.1"/>
    </source>
</evidence>
<dbReference type="PRINTS" id="PR01840">
    <property type="entry name" value="TATCFAMILY"/>
</dbReference>
<keyword evidence="4 7" id="KW-1133">Transmembrane helix</keyword>
<comment type="similarity">
    <text evidence="7">Belongs to the TatC family.</text>
</comment>
<keyword evidence="5 7" id="KW-0811">Translocation</keyword>